<evidence type="ECO:0000259" key="9">
    <source>
        <dbReference type="PROSITE" id="PS50240"/>
    </source>
</evidence>
<accession>A0ABQ9Z4T0</accession>
<keyword evidence="2 6" id="KW-0645">Protease</keyword>
<dbReference type="InterPro" id="IPR033116">
    <property type="entry name" value="TRYPSIN_SER"/>
</dbReference>
<dbReference type="SMART" id="SM00020">
    <property type="entry name" value="Tryp_SPc"/>
    <property type="match status" value="1"/>
</dbReference>
<dbReference type="SUPFAM" id="SSF54791">
    <property type="entry name" value="Eukaryotic type KH-domain (KH-domain type I)"/>
    <property type="match status" value="1"/>
</dbReference>
<dbReference type="PANTHER" id="PTHR24276">
    <property type="entry name" value="POLYSERASE-RELATED"/>
    <property type="match status" value="1"/>
</dbReference>
<feature type="domain" description="Peptidase S1" evidence="9">
    <location>
        <begin position="328"/>
        <end position="562"/>
    </location>
</feature>
<protein>
    <recommendedName>
        <fullName evidence="9">Peptidase S1 domain-containing protein</fullName>
    </recommendedName>
</protein>
<gene>
    <name evidence="10" type="ORF">OUZ56_013064</name>
</gene>
<keyword evidence="3 6" id="KW-0378">Hydrolase</keyword>
<feature type="transmembrane region" description="Helical" evidence="8">
    <location>
        <begin position="285"/>
        <end position="305"/>
    </location>
</feature>
<keyword evidence="11" id="KW-1185">Reference proteome</keyword>
<reference evidence="10 11" key="1">
    <citation type="journal article" date="2023" name="Nucleic Acids Res.">
        <title>The hologenome of Daphnia magna reveals possible DNA methylation and microbiome-mediated evolution of the host genome.</title>
        <authorList>
            <person name="Chaturvedi A."/>
            <person name="Li X."/>
            <person name="Dhandapani V."/>
            <person name="Marshall H."/>
            <person name="Kissane S."/>
            <person name="Cuenca-Cambronero M."/>
            <person name="Asole G."/>
            <person name="Calvet F."/>
            <person name="Ruiz-Romero M."/>
            <person name="Marangio P."/>
            <person name="Guigo R."/>
            <person name="Rago D."/>
            <person name="Mirbahai L."/>
            <person name="Eastwood N."/>
            <person name="Colbourne J.K."/>
            <person name="Zhou J."/>
            <person name="Mallon E."/>
            <person name="Orsini L."/>
        </authorList>
    </citation>
    <scope>NUCLEOTIDE SEQUENCE [LARGE SCALE GENOMIC DNA]</scope>
    <source>
        <strain evidence="10">LRV0_1</strain>
    </source>
</reference>
<keyword evidence="8" id="KW-0812">Transmembrane</keyword>
<dbReference type="Pfam" id="PF00089">
    <property type="entry name" value="Trypsin"/>
    <property type="match status" value="1"/>
</dbReference>
<feature type="region of interest" description="Disordered" evidence="7">
    <location>
        <begin position="83"/>
        <end position="128"/>
    </location>
</feature>
<keyword evidence="4 6" id="KW-0720">Serine protease</keyword>
<evidence type="ECO:0000256" key="4">
    <source>
        <dbReference type="ARBA" id="ARBA00022825"/>
    </source>
</evidence>
<dbReference type="Gene3D" id="2.40.10.10">
    <property type="entry name" value="Trypsin-like serine proteases"/>
    <property type="match status" value="1"/>
</dbReference>
<dbReference type="Gene3D" id="3.30.1370.10">
    <property type="entry name" value="K Homology domain, type 1"/>
    <property type="match status" value="1"/>
</dbReference>
<comment type="caution">
    <text evidence="10">The sequence shown here is derived from an EMBL/GenBank/DDBJ whole genome shotgun (WGS) entry which is preliminary data.</text>
</comment>
<dbReference type="PRINTS" id="PR00722">
    <property type="entry name" value="CHYMOTRYPSIN"/>
</dbReference>
<proteinExistence type="inferred from homology"/>
<dbReference type="PROSITE" id="PS50240">
    <property type="entry name" value="TRYPSIN_DOM"/>
    <property type="match status" value="1"/>
</dbReference>
<keyword evidence="8" id="KW-1133">Transmembrane helix</keyword>
<dbReference type="InterPro" id="IPR036612">
    <property type="entry name" value="KH_dom_type_1_sf"/>
</dbReference>
<dbReference type="PANTHER" id="PTHR24276:SF98">
    <property type="entry name" value="FI18310P1-RELATED"/>
    <property type="match status" value="1"/>
</dbReference>
<feature type="compositionally biased region" description="Polar residues" evidence="7">
    <location>
        <begin position="107"/>
        <end position="116"/>
    </location>
</feature>
<evidence type="ECO:0000256" key="8">
    <source>
        <dbReference type="SAM" id="Phobius"/>
    </source>
</evidence>
<dbReference type="EMBL" id="JAOYFB010000002">
    <property type="protein sequence ID" value="KAK4007904.1"/>
    <property type="molecule type" value="Genomic_DNA"/>
</dbReference>
<dbReference type="InterPro" id="IPR050430">
    <property type="entry name" value="Peptidase_S1"/>
</dbReference>
<evidence type="ECO:0000313" key="11">
    <source>
        <dbReference type="Proteomes" id="UP001234178"/>
    </source>
</evidence>
<evidence type="ECO:0000256" key="2">
    <source>
        <dbReference type="ARBA" id="ARBA00022670"/>
    </source>
</evidence>
<dbReference type="InterPro" id="IPR043504">
    <property type="entry name" value="Peptidase_S1_PA_chymotrypsin"/>
</dbReference>
<feature type="compositionally biased region" description="Basic residues" evidence="7">
    <location>
        <begin position="10"/>
        <end position="25"/>
    </location>
</feature>
<evidence type="ECO:0000256" key="6">
    <source>
        <dbReference type="RuleBase" id="RU363034"/>
    </source>
</evidence>
<dbReference type="PROSITE" id="PS00134">
    <property type="entry name" value="TRYPSIN_HIS"/>
    <property type="match status" value="1"/>
</dbReference>
<evidence type="ECO:0000256" key="5">
    <source>
        <dbReference type="ARBA" id="ARBA00023157"/>
    </source>
</evidence>
<sequence length="562" mass="60828">MVNGADKSAKIKVKRDRRKRKKKQLAKPGGIQEQDLTPDIDCPINTGQTDEDIGGNLSPPFDTCEIDRDTSCSSKLAKEPLVAVANEESHATDLPSRNVETADTGEHSSSLPSNSCKKNRDMPNLTKSEPILLPVENDGRTTILRYVARSEIPRIAGKNERITKLLEKRHGVTIDLPQGDNGNIVISGGNETTRLAVEACIRDRLIMTVTLPKVDANTRMEIQKLVDAKKLKIVNASNQSSVTFTGLSRDCKVVLNVPKYYQLIGWSAGVLHSTRYNFTSMARQILLIVGLSFYLMVWSALASSIRFNAIEGDPSDRNKDEESEVDQVVGGIAVKEGAIPYQAALLLNGEFRCGGSLIDSTHILTAGHCFKGFENNPKAVTVVLNSIKYKSGQRSRNAIVRTVAKIIVHEKYTDAGRNLENDVCLLKLSAPVTLKPVSLPAARCNSKDYIGKTATLSGWGQTTPGGSTGQVTSTLMQVRLTVMCNVQCQEKYKNQPMKISNSEICAFGDAKGSCYGDSGGPLVVGGVLVGVVSGGGNGGCTAEPGYYARVSCFMNWINKNKS</sequence>
<dbReference type="InterPro" id="IPR009003">
    <property type="entry name" value="Peptidase_S1_PA"/>
</dbReference>
<evidence type="ECO:0000256" key="1">
    <source>
        <dbReference type="ARBA" id="ARBA00007664"/>
    </source>
</evidence>
<dbReference type="Proteomes" id="UP001234178">
    <property type="component" value="Unassembled WGS sequence"/>
</dbReference>
<dbReference type="InterPro" id="IPR001254">
    <property type="entry name" value="Trypsin_dom"/>
</dbReference>
<evidence type="ECO:0000313" key="10">
    <source>
        <dbReference type="EMBL" id="KAK4007904.1"/>
    </source>
</evidence>
<evidence type="ECO:0000256" key="7">
    <source>
        <dbReference type="SAM" id="MobiDB-lite"/>
    </source>
</evidence>
<evidence type="ECO:0000256" key="3">
    <source>
        <dbReference type="ARBA" id="ARBA00022801"/>
    </source>
</evidence>
<dbReference type="CDD" id="cd00190">
    <property type="entry name" value="Tryp_SPc"/>
    <property type="match status" value="1"/>
</dbReference>
<dbReference type="PROSITE" id="PS00135">
    <property type="entry name" value="TRYPSIN_SER"/>
    <property type="match status" value="1"/>
</dbReference>
<name>A0ABQ9Z4T0_9CRUS</name>
<dbReference type="InterPro" id="IPR018114">
    <property type="entry name" value="TRYPSIN_HIS"/>
</dbReference>
<keyword evidence="8" id="KW-0472">Membrane</keyword>
<keyword evidence="5" id="KW-1015">Disulfide bond</keyword>
<organism evidence="10 11">
    <name type="scientific">Daphnia magna</name>
    <dbReference type="NCBI Taxonomy" id="35525"/>
    <lineage>
        <taxon>Eukaryota</taxon>
        <taxon>Metazoa</taxon>
        <taxon>Ecdysozoa</taxon>
        <taxon>Arthropoda</taxon>
        <taxon>Crustacea</taxon>
        <taxon>Branchiopoda</taxon>
        <taxon>Diplostraca</taxon>
        <taxon>Cladocera</taxon>
        <taxon>Anomopoda</taxon>
        <taxon>Daphniidae</taxon>
        <taxon>Daphnia</taxon>
    </lineage>
</organism>
<comment type="similarity">
    <text evidence="1">Belongs to the peptidase S1 family.</text>
</comment>
<dbReference type="SUPFAM" id="SSF50494">
    <property type="entry name" value="Trypsin-like serine proteases"/>
    <property type="match status" value="1"/>
</dbReference>
<dbReference type="InterPro" id="IPR001314">
    <property type="entry name" value="Peptidase_S1A"/>
</dbReference>
<feature type="region of interest" description="Disordered" evidence="7">
    <location>
        <begin position="1"/>
        <end position="57"/>
    </location>
</feature>